<evidence type="ECO:0000313" key="3">
    <source>
        <dbReference type="EnsemblPlants" id="ONIVA09G00810.1"/>
    </source>
</evidence>
<proteinExistence type="predicted"/>
<evidence type="ECO:0000256" key="1">
    <source>
        <dbReference type="SAM" id="MobiDB-lite"/>
    </source>
</evidence>
<dbReference type="InterPro" id="IPR025422">
    <property type="entry name" value="TGA_domain"/>
</dbReference>
<dbReference type="Gramene" id="ONIVA09G00810.1">
    <property type="protein sequence ID" value="ONIVA09G00810.1"/>
    <property type="gene ID" value="ONIVA09G00810"/>
</dbReference>
<evidence type="ECO:0000259" key="2">
    <source>
        <dbReference type="PROSITE" id="PS51806"/>
    </source>
</evidence>
<dbReference type="eggNOG" id="ENOG502QUAX">
    <property type="taxonomic scope" value="Eukaryota"/>
</dbReference>
<dbReference type="GO" id="GO:0043565">
    <property type="term" value="F:sequence-specific DNA binding"/>
    <property type="evidence" value="ECO:0007669"/>
    <property type="project" value="InterPro"/>
</dbReference>
<feature type="region of interest" description="Disordered" evidence="1">
    <location>
        <begin position="1"/>
        <end position="70"/>
    </location>
</feature>
<name>A0A0E0IG90_ORYNI</name>
<dbReference type="EnsemblPlants" id="ONIVA09G00810.1">
    <property type="protein sequence ID" value="ONIVA09G00810.1"/>
    <property type="gene ID" value="ONIVA09G00810"/>
</dbReference>
<dbReference type="HOGENOM" id="CLU_606074_0_0_1"/>
<sequence>MPPPAAGPHRLHPPPPPVARRLPSCAAACRLGSAAPREKTESKTREKTESKTREMIYGLPPPRHQEQQGTSIHHVDGWIFRPLPPSPKSSSPMTATSPCHLPSARLHRRPRNLHGLHIDLDQDPLPGALCRHHRLPSAERPLDRKMKSNQVGPGLLISPNRWTIKACPPPSLSLSLLPPQQCSRQYHERRAMPFLSPLAGDDADDYYYAYDSGFRRGSGGGKIAKKEKDKDKDKGFLSFLPCFLPCCNRSFPILDLRILDSAPGSVEPTVHRRLLSSDSSDSDNIATANITADLARLRARYSRLATGPPVRPRDVPCLLARTDDPPLAVAALSWLGGDLRPSCILLTLLPALFPTLPAHARHALSAAARRLHAREAALDGEVAEYQSTYAMKLACEKTKDGVAETAGEEMCKMARAARRADKLRWRAVEAAVKEVLTPAQAKEFLKAVENVAARAARHGARWHARTGAVSVPVEVFDRMRANARAATDDAW</sequence>
<feature type="domain" description="DOG1" evidence="2">
    <location>
        <begin position="248"/>
        <end position="465"/>
    </location>
</feature>
<reference evidence="3" key="1">
    <citation type="submission" date="2015-04" db="UniProtKB">
        <authorList>
            <consortium name="EnsemblPlants"/>
        </authorList>
    </citation>
    <scope>IDENTIFICATION</scope>
    <source>
        <strain evidence="3">SL10</strain>
    </source>
</reference>
<dbReference type="PROSITE" id="PS51806">
    <property type="entry name" value="DOG1"/>
    <property type="match status" value="1"/>
</dbReference>
<dbReference type="GO" id="GO:0006351">
    <property type="term" value="P:DNA-templated transcription"/>
    <property type="evidence" value="ECO:0007669"/>
    <property type="project" value="InterPro"/>
</dbReference>
<reference evidence="3" key="2">
    <citation type="submission" date="2018-04" db="EMBL/GenBank/DDBJ databases">
        <title>OnivRS2 (Oryza nivara Reference Sequence Version 2).</title>
        <authorList>
            <person name="Zhang J."/>
            <person name="Kudrna D."/>
            <person name="Lee S."/>
            <person name="Talag J."/>
            <person name="Rajasekar S."/>
            <person name="Welchert J."/>
            <person name="Hsing Y.-I."/>
            <person name="Wing R.A."/>
        </authorList>
    </citation>
    <scope>NUCLEOTIDE SEQUENCE [LARGE SCALE GENOMIC DNA]</scope>
    <source>
        <strain evidence="3">SL10</strain>
    </source>
</reference>
<keyword evidence="4" id="KW-1185">Reference proteome</keyword>
<feature type="compositionally biased region" description="Basic and acidic residues" evidence="1">
    <location>
        <begin position="36"/>
        <end position="54"/>
    </location>
</feature>
<accession>A0A0E0IG90</accession>
<dbReference type="AlphaFoldDB" id="A0A0E0IG90"/>
<evidence type="ECO:0000313" key="4">
    <source>
        <dbReference type="Proteomes" id="UP000006591"/>
    </source>
</evidence>
<protein>
    <recommendedName>
        <fullName evidence="2">DOG1 domain-containing protein</fullName>
    </recommendedName>
</protein>
<dbReference type="Proteomes" id="UP000006591">
    <property type="component" value="Chromosome 9"/>
</dbReference>
<dbReference type="STRING" id="4536.A0A0E0IG90"/>
<organism evidence="3">
    <name type="scientific">Oryza nivara</name>
    <name type="common">Indian wild rice</name>
    <name type="synonym">Oryza sativa f. spontanea</name>
    <dbReference type="NCBI Taxonomy" id="4536"/>
    <lineage>
        <taxon>Eukaryota</taxon>
        <taxon>Viridiplantae</taxon>
        <taxon>Streptophyta</taxon>
        <taxon>Embryophyta</taxon>
        <taxon>Tracheophyta</taxon>
        <taxon>Spermatophyta</taxon>
        <taxon>Magnoliopsida</taxon>
        <taxon>Liliopsida</taxon>
        <taxon>Poales</taxon>
        <taxon>Poaceae</taxon>
        <taxon>BOP clade</taxon>
        <taxon>Oryzoideae</taxon>
        <taxon>Oryzeae</taxon>
        <taxon>Oryzinae</taxon>
        <taxon>Oryza</taxon>
    </lineage>
</organism>